<comment type="similarity">
    <text evidence="6">Belongs to the RuvA family.</text>
</comment>
<dbReference type="GO" id="GO:0005524">
    <property type="term" value="F:ATP binding"/>
    <property type="evidence" value="ECO:0007669"/>
    <property type="project" value="InterPro"/>
</dbReference>
<reference evidence="8 9" key="1">
    <citation type="submission" date="2019-08" db="EMBL/GenBank/DDBJ databases">
        <title>In-depth cultivation of the pig gut microbiome towards novel bacterial diversity and tailored functional studies.</title>
        <authorList>
            <person name="Wylensek D."/>
            <person name="Hitch T.C.A."/>
            <person name="Clavel T."/>
        </authorList>
    </citation>
    <scope>NUCLEOTIDE SEQUENCE [LARGE SCALE GENOMIC DNA]</scope>
    <source>
        <strain evidence="8 9">NM-380-WT-3C1</strain>
    </source>
</reference>
<comment type="domain">
    <text evidence="6">Has three domains with a flexible linker between the domains II and III and assumes an 'L' shape. Domain III is highly mobile and contacts RuvB.</text>
</comment>
<feature type="region of interest" description="Domain III" evidence="6">
    <location>
        <begin position="156"/>
        <end position="207"/>
    </location>
</feature>
<evidence type="ECO:0000256" key="2">
    <source>
        <dbReference type="ARBA" id="ARBA00022763"/>
    </source>
</evidence>
<keyword evidence="2 6" id="KW-0227">DNA damage</keyword>
<sequence>MINALNGFLVSIDQNSLVINVSGVEFYVEISTQAASYFSSLNRDKEVRVLTKYVVREDAALLFGFKDSFERDCFNQLQTVPGIGAKQALKILSAISVNDFIKALDQRDVSTLSRIPGIGAKSAQKLILMLRDTLVITDDSPSGVDNVEKDNKLWADVVDSLVGMGFDKKNVYKTLDKILKEENEKIKKLSHTQAESYIFPILLRRLS</sequence>
<dbReference type="Gene3D" id="1.10.150.20">
    <property type="entry name" value="5' to 3' exonuclease, C-terminal subdomain"/>
    <property type="match status" value="1"/>
</dbReference>
<feature type="domain" description="Helix-hairpin-helix DNA-binding motif class 1" evidence="7">
    <location>
        <begin position="75"/>
        <end position="94"/>
    </location>
</feature>
<dbReference type="InterPro" id="IPR013849">
    <property type="entry name" value="DNA_helicase_Holl-junc_RuvA_I"/>
</dbReference>
<dbReference type="GO" id="GO:0009378">
    <property type="term" value="F:four-way junction helicase activity"/>
    <property type="evidence" value="ECO:0007669"/>
    <property type="project" value="InterPro"/>
</dbReference>
<dbReference type="GO" id="GO:0006310">
    <property type="term" value="P:DNA recombination"/>
    <property type="evidence" value="ECO:0007669"/>
    <property type="project" value="UniProtKB-UniRule"/>
</dbReference>
<keyword evidence="3 6" id="KW-0238">DNA-binding</keyword>
<dbReference type="InterPro" id="IPR003583">
    <property type="entry name" value="Hlx-hairpin-Hlx_DNA-bd_motif"/>
</dbReference>
<keyword evidence="9" id="KW-1185">Reference proteome</keyword>
<dbReference type="GO" id="GO:0000400">
    <property type="term" value="F:four-way junction DNA binding"/>
    <property type="evidence" value="ECO:0007669"/>
    <property type="project" value="UniProtKB-UniRule"/>
</dbReference>
<keyword evidence="1 6" id="KW-0963">Cytoplasm</keyword>
<dbReference type="InterPro" id="IPR010994">
    <property type="entry name" value="RuvA_2-like"/>
</dbReference>
<evidence type="ECO:0000259" key="7">
    <source>
        <dbReference type="SMART" id="SM00278"/>
    </source>
</evidence>
<dbReference type="SMART" id="SM00278">
    <property type="entry name" value="HhH1"/>
    <property type="match status" value="2"/>
</dbReference>
<dbReference type="AlphaFoldDB" id="A0A7X2TRI4"/>
<comment type="caution">
    <text evidence="8">The sequence shown here is derived from an EMBL/GenBank/DDBJ whole genome shotgun (WGS) entry which is preliminary data.</text>
</comment>
<evidence type="ECO:0000256" key="4">
    <source>
        <dbReference type="ARBA" id="ARBA00023172"/>
    </source>
</evidence>
<evidence type="ECO:0000313" key="9">
    <source>
        <dbReference type="Proteomes" id="UP000460549"/>
    </source>
</evidence>
<dbReference type="GO" id="GO:0048476">
    <property type="term" value="C:Holliday junction resolvase complex"/>
    <property type="evidence" value="ECO:0007669"/>
    <property type="project" value="UniProtKB-UniRule"/>
</dbReference>
<evidence type="ECO:0000256" key="1">
    <source>
        <dbReference type="ARBA" id="ARBA00022490"/>
    </source>
</evidence>
<organism evidence="8 9">
    <name type="scientific">Bullifex porci</name>
    <dbReference type="NCBI Taxonomy" id="2606638"/>
    <lineage>
        <taxon>Bacteria</taxon>
        <taxon>Pseudomonadati</taxon>
        <taxon>Spirochaetota</taxon>
        <taxon>Spirochaetia</taxon>
        <taxon>Spirochaetales</taxon>
        <taxon>Spirochaetaceae</taxon>
        <taxon>Bullifex</taxon>
    </lineage>
</organism>
<dbReference type="InterPro" id="IPR000085">
    <property type="entry name" value="RuvA"/>
</dbReference>
<evidence type="ECO:0000313" key="8">
    <source>
        <dbReference type="EMBL" id="MSU06008.1"/>
    </source>
</evidence>
<dbReference type="RefSeq" id="WP_154424983.1">
    <property type="nucleotide sequence ID" value="NZ_JAQYPZ010000041.1"/>
</dbReference>
<dbReference type="EMBL" id="VUNN01000005">
    <property type="protein sequence ID" value="MSU06008.1"/>
    <property type="molecule type" value="Genomic_DNA"/>
</dbReference>
<dbReference type="HAMAP" id="MF_00031">
    <property type="entry name" value="DNA_HJ_migration_RuvA"/>
    <property type="match status" value="1"/>
</dbReference>
<comment type="subcellular location">
    <subcellularLocation>
        <location evidence="6">Cytoplasm</location>
    </subcellularLocation>
</comment>
<evidence type="ECO:0000256" key="5">
    <source>
        <dbReference type="ARBA" id="ARBA00023204"/>
    </source>
</evidence>
<dbReference type="InterPro" id="IPR012340">
    <property type="entry name" value="NA-bd_OB-fold"/>
</dbReference>
<dbReference type="GO" id="GO:0005737">
    <property type="term" value="C:cytoplasm"/>
    <property type="evidence" value="ECO:0007669"/>
    <property type="project" value="UniProtKB-SubCell"/>
</dbReference>
<dbReference type="SUPFAM" id="SSF50249">
    <property type="entry name" value="Nucleic acid-binding proteins"/>
    <property type="match status" value="1"/>
</dbReference>
<dbReference type="NCBIfam" id="TIGR00084">
    <property type="entry name" value="ruvA"/>
    <property type="match status" value="1"/>
</dbReference>
<evidence type="ECO:0000256" key="6">
    <source>
        <dbReference type="HAMAP-Rule" id="MF_00031"/>
    </source>
</evidence>
<name>A0A7X2TRI4_9SPIO</name>
<dbReference type="Pfam" id="PF14520">
    <property type="entry name" value="HHH_5"/>
    <property type="match status" value="1"/>
</dbReference>
<feature type="domain" description="Helix-hairpin-helix DNA-binding motif class 1" evidence="7">
    <location>
        <begin position="110"/>
        <end position="129"/>
    </location>
</feature>
<comment type="caution">
    <text evidence="6">Lacks conserved residue(s) required for the propagation of feature annotation.</text>
</comment>
<dbReference type="Gene3D" id="2.40.50.140">
    <property type="entry name" value="Nucleic acid-binding proteins"/>
    <property type="match status" value="1"/>
</dbReference>
<keyword evidence="4 6" id="KW-0233">DNA recombination</keyword>
<comment type="subunit">
    <text evidence="6">Homotetramer. Forms an RuvA(8)-RuvB(12)-Holliday junction (HJ) complex. HJ DNA is sandwiched between 2 RuvA tetramers; dsDNA enters through RuvA and exits via RuvB. An RuvB hexamer assembles on each DNA strand where it exits the tetramer. Each RuvB hexamer is contacted by two RuvA subunits (via domain III) on 2 adjacent RuvB subunits; this complex drives branch migration. In the full resolvosome a probable DNA-RuvA(4)-RuvB(12)-RuvC(2) complex forms which resolves the HJ.</text>
</comment>
<evidence type="ECO:0000256" key="3">
    <source>
        <dbReference type="ARBA" id="ARBA00023125"/>
    </source>
</evidence>
<dbReference type="GO" id="GO:0016787">
    <property type="term" value="F:hydrolase activity"/>
    <property type="evidence" value="ECO:0007669"/>
    <property type="project" value="UniProtKB-KW"/>
</dbReference>
<protein>
    <recommendedName>
        <fullName evidence="6">Holliday junction branch migration complex subunit RuvA</fullName>
    </recommendedName>
</protein>
<keyword evidence="8" id="KW-0378">Hydrolase</keyword>
<keyword evidence="5 6" id="KW-0234">DNA repair</keyword>
<dbReference type="GO" id="GO:0006281">
    <property type="term" value="P:DNA repair"/>
    <property type="evidence" value="ECO:0007669"/>
    <property type="project" value="UniProtKB-UniRule"/>
</dbReference>
<dbReference type="Pfam" id="PF01330">
    <property type="entry name" value="RuvA_N"/>
    <property type="match status" value="1"/>
</dbReference>
<dbReference type="Proteomes" id="UP000460549">
    <property type="component" value="Unassembled WGS sequence"/>
</dbReference>
<accession>A0A7X2TRI4</accession>
<gene>
    <name evidence="6 8" type="primary">ruvA</name>
    <name evidence="8" type="ORF">FYJ80_04345</name>
</gene>
<proteinExistence type="inferred from homology"/>
<dbReference type="SUPFAM" id="SSF47781">
    <property type="entry name" value="RuvA domain 2-like"/>
    <property type="match status" value="1"/>
</dbReference>
<comment type="function">
    <text evidence="6">The RuvA-RuvB-RuvC complex processes Holliday junction (HJ) DNA during genetic recombination and DNA repair, while the RuvA-RuvB complex plays an important role in the rescue of blocked DNA replication forks via replication fork reversal (RFR). RuvA specifically binds to HJ cruciform DNA, conferring on it an open structure. The RuvB hexamer acts as an ATP-dependent pump, pulling dsDNA into and through the RuvAB complex. HJ branch migration allows RuvC to scan DNA until it finds its consensus sequence, where it cleaves and resolves the cruciform DNA.</text>
</comment>